<reference evidence="2" key="2">
    <citation type="submission" date="2021-04" db="EMBL/GenBank/DDBJ databases">
        <authorList>
            <person name="Podell S."/>
        </authorList>
    </citation>
    <scope>NUCLEOTIDE SEQUENCE</scope>
    <source>
        <strain evidence="2">Hildebrandi</strain>
    </source>
</reference>
<dbReference type="EMBL" id="JAGRRH010000020">
    <property type="protein sequence ID" value="KAG7348364.1"/>
    <property type="molecule type" value="Genomic_DNA"/>
</dbReference>
<accession>A0A9K3KR10</accession>
<reference evidence="2" key="1">
    <citation type="journal article" date="2021" name="Sci. Rep.">
        <title>Diploid genomic architecture of Nitzschia inconspicua, an elite biomass production diatom.</title>
        <authorList>
            <person name="Oliver A."/>
            <person name="Podell S."/>
            <person name="Pinowska A."/>
            <person name="Traller J.C."/>
            <person name="Smith S.R."/>
            <person name="McClure R."/>
            <person name="Beliaev A."/>
            <person name="Bohutskyi P."/>
            <person name="Hill E.A."/>
            <person name="Rabines A."/>
            <person name="Zheng H."/>
            <person name="Allen L.Z."/>
            <person name="Kuo A."/>
            <person name="Grigoriev I.V."/>
            <person name="Allen A.E."/>
            <person name="Hazlebeck D."/>
            <person name="Allen E.E."/>
        </authorList>
    </citation>
    <scope>NUCLEOTIDE SEQUENCE</scope>
    <source>
        <strain evidence="2">Hildebrandi</strain>
    </source>
</reference>
<proteinExistence type="predicted"/>
<dbReference type="AlphaFoldDB" id="A0A9K3KR10"/>
<comment type="caution">
    <text evidence="2">The sequence shown here is derived from an EMBL/GenBank/DDBJ whole genome shotgun (WGS) entry which is preliminary data.</text>
</comment>
<sequence length="480" mass="52155">MISRKHSRDSSKSSTAETSSIGPFNVPTAHTKLLSMGNGKVMNLPKTTYDAPRASTSGTSSVSIQGTASFHKDDHFSKHDLNYFGPNSNSSQGDNMFQNEAPHDPHDSDSGPAYKRALKNLPHEVTKRATVTPDDIVRPLVDINNPSLSMFMDNTMARGAPPLPNLHNYSEEQSIGQASSYGAFSDTESFGLEADPFHDIFSGLNVDLDEPIPLNYANGQVLVNADVKIGCVPVPSIENTGKGTRGKVGSIPANQTFAKAGITNEFPKTTSFSMDEKKKTASPKEYVRSFVNGQVYGLLKPVLPLPLELKPIILMLLEMEEFGAPQAAIADACKIVKSSILAMESGVCGQTICEMIFVEICSNSGLSIDWHTYFKKAAKSEFNDCFEVEQVFLRAQGGEIRINPPPFIPTNLQLAVAYGVYYANEAKKFGMEHFVQGASLDINERMSPADKEAFWNQSSSCCGPRPPSLSNRGESSHPSP</sequence>
<feature type="compositionally biased region" description="Polar residues" evidence="1">
    <location>
        <begin position="85"/>
        <end position="98"/>
    </location>
</feature>
<organism evidence="2 3">
    <name type="scientific">Nitzschia inconspicua</name>
    <dbReference type="NCBI Taxonomy" id="303405"/>
    <lineage>
        <taxon>Eukaryota</taxon>
        <taxon>Sar</taxon>
        <taxon>Stramenopiles</taxon>
        <taxon>Ochrophyta</taxon>
        <taxon>Bacillariophyta</taxon>
        <taxon>Bacillariophyceae</taxon>
        <taxon>Bacillariophycidae</taxon>
        <taxon>Bacillariales</taxon>
        <taxon>Bacillariaceae</taxon>
        <taxon>Nitzschia</taxon>
    </lineage>
</organism>
<evidence type="ECO:0000313" key="2">
    <source>
        <dbReference type="EMBL" id="KAG7348364.1"/>
    </source>
</evidence>
<feature type="region of interest" description="Disordered" evidence="1">
    <location>
        <begin position="1"/>
        <end position="64"/>
    </location>
</feature>
<dbReference type="Proteomes" id="UP000693970">
    <property type="component" value="Unassembled WGS sequence"/>
</dbReference>
<feature type="region of interest" description="Disordered" evidence="1">
    <location>
        <begin position="454"/>
        <end position="480"/>
    </location>
</feature>
<name>A0A9K3KR10_9STRA</name>
<evidence type="ECO:0000256" key="1">
    <source>
        <dbReference type="SAM" id="MobiDB-lite"/>
    </source>
</evidence>
<feature type="compositionally biased region" description="Polar residues" evidence="1">
    <location>
        <begin position="468"/>
        <end position="480"/>
    </location>
</feature>
<feature type="region of interest" description="Disordered" evidence="1">
    <location>
        <begin position="79"/>
        <end position="114"/>
    </location>
</feature>
<feature type="compositionally biased region" description="Polar residues" evidence="1">
    <location>
        <begin position="54"/>
        <end position="64"/>
    </location>
</feature>
<gene>
    <name evidence="2" type="ORF">IV203_017069</name>
</gene>
<evidence type="ECO:0000313" key="3">
    <source>
        <dbReference type="Proteomes" id="UP000693970"/>
    </source>
</evidence>
<protein>
    <submittedName>
        <fullName evidence="2">Uncharacterized protein</fullName>
    </submittedName>
</protein>
<keyword evidence="3" id="KW-1185">Reference proteome</keyword>